<organism evidence="1 2">
    <name type="scientific">Gigaspora margarita</name>
    <dbReference type="NCBI Taxonomy" id="4874"/>
    <lineage>
        <taxon>Eukaryota</taxon>
        <taxon>Fungi</taxon>
        <taxon>Fungi incertae sedis</taxon>
        <taxon>Mucoromycota</taxon>
        <taxon>Glomeromycotina</taxon>
        <taxon>Glomeromycetes</taxon>
        <taxon>Diversisporales</taxon>
        <taxon>Gigasporaceae</taxon>
        <taxon>Gigaspora</taxon>
    </lineage>
</organism>
<keyword evidence="2" id="KW-1185">Reference proteome</keyword>
<reference evidence="1 2" key="1">
    <citation type="submission" date="2021-06" db="EMBL/GenBank/DDBJ databases">
        <authorList>
            <person name="Kallberg Y."/>
            <person name="Tangrot J."/>
            <person name="Rosling A."/>
        </authorList>
    </citation>
    <scope>NUCLEOTIDE SEQUENCE [LARGE SCALE GENOMIC DNA]</scope>
    <source>
        <strain evidence="1 2">120-4 pot B 10/14</strain>
    </source>
</reference>
<feature type="non-terminal residue" evidence="1">
    <location>
        <position position="98"/>
    </location>
</feature>
<gene>
    <name evidence="1" type="ORF">GMARGA_LOCUS30303</name>
</gene>
<proteinExistence type="predicted"/>
<comment type="caution">
    <text evidence="1">The sequence shown here is derived from an EMBL/GenBank/DDBJ whole genome shotgun (WGS) entry which is preliminary data.</text>
</comment>
<name>A0ABN7WF93_GIGMA</name>
<evidence type="ECO:0000313" key="1">
    <source>
        <dbReference type="EMBL" id="CAG8830409.1"/>
    </source>
</evidence>
<evidence type="ECO:0000313" key="2">
    <source>
        <dbReference type="Proteomes" id="UP000789901"/>
    </source>
</evidence>
<dbReference type="Proteomes" id="UP000789901">
    <property type="component" value="Unassembled WGS sequence"/>
</dbReference>
<dbReference type="EMBL" id="CAJVQB010042450">
    <property type="protein sequence ID" value="CAG8830409.1"/>
    <property type="molecule type" value="Genomic_DNA"/>
</dbReference>
<protein>
    <submittedName>
        <fullName evidence="1">1728_t:CDS:1</fullName>
    </submittedName>
</protein>
<accession>A0ABN7WF93</accession>
<sequence>MNRKHLAFKCVNKWLEKYYKSVNTGIIMGIKNLKNLEVKFVKEKDFNKDRELNDDINIDISDSEKSTYNLENFVVNNSVKNYYCPDCKEYCYSEFHIC</sequence>